<protein>
    <recommendedName>
        <fullName evidence="6">Glycoside hydrolase family 30 protein</fullName>
    </recommendedName>
</protein>
<sequence length="220" mass="24320">MYRSHLSLYLTRTCQRIDGFGFSLACQRANLITNLSDKTKQRELLDLLFNRTTGAGFPILRNGIGSTPNSNSDYMNTIAPDNPGGPNAQPQPMPTASRLAAYIKLYMQEGMNITHLGFLNEPDYSANYARMQANGQQAVDFFKIPHTTFEREGLTSQVGITCCNSMGRQNQVNMHNAIRSGGAEQYLRAVTSHLYTDSPFAPMTANPPVWLSGQCDLQGT</sequence>
<keyword evidence="2" id="KW-0732">Signal</keyword>
<gene>
    <name evidence="4" type="ORF">CTHT_0024030</name>
</gene>
<dbReference type="Gene3D" id="3.20.20.80">
    <property type="entry name" value="Glycosidases"/>
    <property type="match status" value="2"/>
</dbReference>
<dbReference type="EMBL" id="GL988041">
    <property type="protein sequence ID" value="EGS20569.1"/>
    <property type="molecule type" value="Genomic_DNA"/>
</dbReference>
<dbReference type="HOGENOM" id="CLU_1255847_0_0_1"/>
<dbReference type="GO" id="GO:0016020">
    <property type="term" value="C:membrane"/>
    <property type="evidence" value="ECO:0007669"/>
    <property type="project" value="GOC"/>
</dbReference>
<dbReference type="Proteomes" id="UP000008066">
    <property type="component" value="Unassembled WGS sequence"/>
</dbReference>
<comment type="similarity">
    <text evidence="1">Belongs to the glycosyl hydrolase 30 family.</text>
</comment>
<dbReference type="GO" id="GO:0006680">
    <property type="term" value="P:glucosylceramide catabolic process"/>
    <property type="evidence" value="ECO:0007669"/>
    <property type="project" value="TreeGrafter"/>
</dbReference>
<name>G0S544_CHATD</name>
<dbReference type="AlphaFoldDB" id="G0S544"/>
<keyword evidence="3" id="KW-0378">Hydrolase</keyword>
<dbReference type="OrthoDB" id="2012278at2759"/>
<evidence type="ECO:0008006" key="6">
    <source>
        <dbReference type="Google" id="ProtNLM"/>
    </source>
</evidence>
<dbReference type="InterPro" id="IPR017853">
    <property type="entry name" value="GH"/>
</dbReference>
<dbReference type="eggNOG" id="KOG2566">
    <property type="taxonomic scope" value="Eukaryota"/>
</dbReference>
<dbReference type="GeneID" id="18256441"/>
<organism evidence="5">
    <name type="scientific">Chaetomium thermophilum (strain DSM 1495 / CBS 144.50 / IMI 039719)</name>
    <name type="common">Thermochaetoides thermophila</name>
    <dbReference type="NCBI Taxonomy" id="759272"/>
    <lineage>
        <taxon>Eukaryota</taxon>
        <taxon>Fungi</taxon>
        <taxon>Dikarya</taxon>
        <taxon>Ascomycota</taxon>
        <taxon>Pezizomycotina</taxon>
        <taxon>Sordariomycetes</taxon>
        <taxon>Sordariomycetidae</taxon>
        <taxon>Sordariales</taxon>
        <taxon>Chaetomiaceae</taxon>
        <taxon>Thermochaetoides</taxon>
    </lineage>
</organism>
<reference evidence="4 5" key="1">
    <citation type="journal article" date="2011" name="Cell">
        <title>Insight into structure and assembly of the nuclear pore complex by utilizing the genome of a eukaryotic thermophile.</title>
        <authorList>
            <person name="Amlacher S."/>
            <person name="Sarges P."/>
            <person name="Flemming D."/>
            <person name="van Noort V."/>
            <person name="Kunze R."/>
            <person name="Devos D.P."/>
            <person name="Arumugam M."/>
            <person name="Bork P."/>
            <person name="Hurt E."/>
        </authorList>
    </citation>
    <scope>NUCLEOTIDE SEQUENCE [LARGE SCALE GENOMIC DNA]</scope>
    <source>
        <strain evidence="5">DSM 1495 / CBS 144.50 / IMI 039719</strain>
    </source>
</reference>
<evidence type="ECO:0000313" key="4">
    <source>
        <dbReference type="EMBL" id="EGS20569.1"/>
    </source>
</evidence>
<dbReference type="InterPro" id="IPR001139">
    <property type="entry name" value="Glyco_hydro_30"/>
</dbReference>
<evidence type="ECO:0000256" key="1">
    <source>
        <dbReference type="ARBA" id="ARBA00005382"/>
    </source>
</evidence>
<accession>G0S544</accession>
<keyword evidence="5" id="KW-1185">Reference proteome</keyword>
<dbReference type="SUPFAM" id="SSF51445">
    <property type="entry name" value="(Trans)glycosidases"/>
    <property type="match status" value="1"/>
</dbReference>
<evidence type="ECO:0000313" key="5">
    <source>
        <dbReference type="Proteomes" id="UP000008066"/>
    </source>
</evidence>
<dbReference type="PANTHER" id="PTHR11069">
    <property type="entry name" value="GLUCOSYLCERAMIDASE"/>
    <property type="match status" value="1"/>
</dbReference>
<dbReference type="RefSeq" id="XP_006692865.1">
    <property type="nucleotide sequence ID" value="XM_006692802.1"/>
</dbReference>
<dbReference type="PANTHER" id="PTHR11069:SF23">
    <property type="entry name" value="LYSOSOMAL ACID GLUCOSYLCERAMIDASE"/>
    <property type="match status" value="1"/>
</dbReference>
<evidence type="ECO:0000256" key="2">
    <source>
        <dbReference type="ARBA" id="ARBA00022729"/>
    </source>
</evidence>
<dbReference type="KEGG" id="cthr:CTHT_0024030"/>
<proteinExistence type="inferred from homology"/>
<evidence type="ECO:0000256" key="3">
    <source>
        <dbReference type="ARBA" id="ARBA00022801"/>
    </source>
</evidence>
<dbReference type="GO" id="GO:0004348">
    <property type="term" value="F:glucosylceramidase activity"/>
    <property type="evidence" value="ECO:0007669"/>
    <property type="project" value="InterPro"/>
</dbReference>